<name>A0A432XC76_9GAMM</name>
<feature type="domain" description="Aspartate/glutamate/uridylate kinase" evidence="10">
    <location>
        <begin position="5"/>
        <end position="223"/>
    </location>
</feature>
<dbReference type="GO" id="GO:0005737">
    <property type="term" value="C:cytoplasm"/>
    <property type="evidence" value="ECO:0007669"/>
    <property type="project" value="UniProtKB-SubCell"/>
</dbReference>
<accession>A0A432XC76</accession>
<sequence>MSTPLVIKLGGRVLTDVAALQQLLTTVKRLAELRPLVLVHGGGDQVQAMLQQLGQESVKVEGQRVTPAAHIPIVAGVLAGDVNSQLCALAQQHGLQPVGLTLQAGNTVICEVDSSRGAVGIPHAGSGQLLQLLIEQNYLPILSSLGVSAQGERLNVNADLAAAVVAQVLHGDLILLTDVVGILDHDGQLIDTITAAQAPELIANGTVRDGMIVKLNAALQAAQVVLNKTSRRTIAVAGWHDANALTRLARGEPAGTRVRL</sequence>
<dbReference type="GO" id="GO:0005524">
    <property type="term" value="F:ATP binding"/>
    <property type="evidence" value="ECO:0007669"/>
    <property type="project" value="UniProtKB-UniRule"/>
</dbReference>
<dbReference type="OrthoDB" id="5915023at2"/>
<comment type="function">
    <text evidence="9">Catalyzes the ATP-dependent phosphorylation of N-acetyl-L-glutamate.</text>
</comment>
<dbReference type="Gene3D" id="3.40.1160.10">
    <property type="entry name" value="Acetylglutamate kinase-like"/>
    <property type="match status" value="1"/>
</dbReference>
<evidence type="ECO:0000313" key="12">
    <source>
        <dbReference type="Proteomes" id="UP000286678"/>
    </source>
</evidence>
<comment type="catalytic activity">
    <reaction evidence="8 9">
        <text>N-acetyl-L-glutamate + ATP = N-acetyl-L-glutamyl 5-phosphate + ADP</text>
        <dbReference type="Rhea" id="RHEA:14629"/>
        <dbReference type="ChEBI" id="CHEBI:30616"/>
        <dbReference type="ChEBI" id="CHEBI:44337"/>
        <dbReference type="ChEBI" id="CHEBI:57936"/>
        <dbReference type="ChEBI" id="CHEBI:456216"/>
        <dbReference type="EC" id="2.7.2.8"/>
    </reaction>
</comment>
<feature type="binding site" evidence="9">
    <location>
        <position position="64"/>
    </location>
    <ligand>
        <name>substrate</name>
    </ligand>
</feature>
<keyword evidence="12" id="KW-1185">Reference proteome</keyword>
<feature type="site" description="Transition state stabilizer" evidence="9">
    <location>
        <position position="214"/>
    </location>
</feature>
<feature type="binding site" evidence="9">
    <location>
        <position position="155"/>
    </location>
    <ligand>
        <name>substrate</name>
    </ligand>
</feature>
<dbReference type="PANTHER" id="PTHR23342">
    <property type="entry name" value="N-ACETYLGLUTAMATE SYNTHASE"/>
    <property type="match status" value="1"/>
</dbReference>
<dbReference type="Pfam" id="PF00696">
    <property type="entry name" value="AA_kinase"/>
    <property type="match status" value="1"/>
</dbReference>
<keyword evidence="7 9" id="KW-0067">ATP-binding</keyword>
<dbReference type="InterPro" id="IPR036393">
    <property type="entry name" value="AceGlu_kinase-like_sf"/>
</dbReference>
<dbReference type="InterPro" id="IPR001048">
    <property type="entry name" value="Asp/Glu/Uridylate_kinase"/>
</dbReference>
<dbReference type="AlphaFoldDB" id="A0A432XC76"/>
<gene>
    <name evidence="9 11" type="primary">argB</name>
    <name evidence="11" type="ORF">CWE21_11355</name>
</gene>
<evidence type="ECO:0000256" key="1">
    <source>
        <dbReference type="ARBA" id="ARBA00004828"/>
    </source>
</evidence>
<comment type="caution">
    <text evidence="11">The sequence shown here is derived from an EMBL/GenBank/DDBJ whole genome shotgun (WGS) entry which is preliminary data.</text>
</comment>
<comment type="similarity">
    <text evidence="9">Belongs to the acetylglutamate kinase family. ArgB subfamily.</text>
</comment>
<evidence type="ECO:0000256" key="4">
    <source>
        <dbReference type="ARBA" id="ARBA00022679"/>
    </source>
</evidence>
<evidence type="ECO:0000256" key="7">
    <source>
        <dbReference type="ARBA" id="ARBA00022840"/>
    </source>
</evidence>
<dbReference type="GO" id="GO:0042450">
    <property type="term" value="P:L-arginine biosynthetic process via ornithine"/>
    <property type="evidence" value="ECO:0007669"/>
    <property type="project" value="UniProtKB-UniRule"/>
</dbReference>
<organism evidence="11 12">
    <name type="scientific">Pseudidiomarina aquimaris</name>
    <dbReference type="NCBI Taxonomy" id="641841"/>
    <lineage>
        <taxon>Bacteria</taxon>
        <taxon>Pseudomonadati</taxon>
        <taxon>Pseudomonadota</taxon>
        <taxon>Gammaproteobacteria</taxon>
        <taxon>Alteromonadales</taxon>
        <taxon>Idiomarinaceae</taxon>
        <taxon>Pseudidiomarina</taxon>
    </lineage>
</organism>
<protein>
    <recommendedName>
        <fullName evidence="9">Acetylglutamate kinase</fullName>
        <ecNumber evidence="9">2.7.2.8</ecNumber>
    </recommendedName>
    <alternativeName>
        <fullName evidence="9">N-acetyl-L-glutamate 5-phosphotransferase</fullName>
    </alternativeName>
    <alternativeName>
        <fullName evidence="9">NAG kinase</fullName>
        <shortName evidence="9">NAGK</shortName>
    </alternativeName>
</protein>
<keyword evidence="6 9" id="KW-0418">Kinase</keyword>
<evidence type="ECO:0000256" key="9">
    <source>
        <dbReference type="HAMAP-Rule" id="MF_00082"/>
    </source>
</evidence>
<dbReference type="Proteomes" id="UP000286678">
    <property type="component" value="Unassembled WGS sequence"/>
</dbReference>
<dbReference type="PANTHER" id="PTHR23342:SF0">
    <property type="entry name" value="N-ACETYLGLUTAMATE SYNTHASE, MITOCHONDRIAL"/>
    <property type="match status" value="1"/>
</dbReference>
<dbReference type="UniPathway" id="UPA00068">
    <property type="reaction ID" value="UER00107"/>
</dbReference>
<dbReference type="GO" id="GO:0003991">
    <property type="term" value="F:acetylglutamate kinase activity"/>
    <property type="evidence" value="ECO:0007669"/>
    <property type="project" value="UniProtKB-UniRule"/>
</dbReference>
<keyword evidence="4 9" id="KW-0808">Transferase</keyword>
<dbReference type="EC" id="2.7.2.8" evidence="9"/>
<dbReference type="InterPro" id="IPR004662">
    <property type="entry name" value="AcgluKinase_fam"/>
</dbReference>
<keyword evidence="9" id="KW-0963">Cytoplasm</keyword>
<evidence type="ECO:0000256" key="2">
    <source>
        <dbReference type="ARBA" id="ARBA00022571"/>
    </source>
</evidence>
<dbReference type="PIRSF" id="PIRSF000728">
    <property type="entry name" value="NAGK"/>
    <property type="match status" value="1"/>
</dbReference>
<feature type="binding site" evidence="9">
    <location>
        <begin position="42"/>
        <end position="43"/>
    </location>
    <ligand>
        <name>substrate</name>
    </ligand>
</feature>
<dbReference type="SUPFAM" id="SSF53633">
    <property type="entry name" value="Carbamate kinase-like"/>
    <property type="match status" value="1"/>
</dbReference>
<evidence type="ECO:0000256" key="8">
    <source>
        <dbReference type="ARBA" id="ARBA00048141"/>
    </source>
</evidence>
<dbReference type="RefSeq" id="WP_126834567.1">
    <property type="nucleotide sequence ID" value="NZ_PIPT01000009.1"/>
</dbReference>
<comment type="subcellular location">
    <subcellularLocation>
        <location evidence="9">Cytoplasm</location>
    </subcellularLocation>
</comment>
<reference evidence="12" key="1">
    <citation type="journal article" date="2018" name="Front. Microbiol.">
        <title>Genome-Based Analysis Reveals the Taxonomy and Diversity of the Family Idiomarinaceae.</title>
        <authorList>
            <person name="Liu Y."/>
            <person name="Lai Q."/>
            <person name="Shao Z."/>
        </authorList>
    </citation>
    <scope>NUCLEOTIDE SEQUENCE [LARGE SCALE GENOMIC DNA]</scope>
    <source>
        <strain evidence="12">SW15</strain>
    </source>
</reference>
<evidence type="ECO:0000256" key="6">
    <source>
        <dbReference type="ARBA" id="ARBA00022777"/>
    </source>
</evidence>
<dbReference type="HAMAP" id="MF_00082">
    <property type="entry name" value="ArgB"/>
    <property type="match status" value="1"/>
</dbReference>
<keyword evidence="3 9" id="KW-0028">Amino-acid biosynthesis</keyword>
<dbReference type="InterPro" id="IPR037528">
    <property type="entry name" value="ArgB"/>
</dbReference>
<keyword evidence="2 9" id="KW-0055">Arginine biosynthesis</keyword>
<evidence type="ECO:0000313" key="11">
    <source>
        <dbReference type="EMBL" id="RUO46351.1"/>
    </source>
</evidence>
<comment type="pathway">
    <text evidence="1 9">Amino-acid biosynthesis; L-arginine biosynthesis; N(2)-acetyl-L-ornithine from L-glutamate: step 2/4.</text>
</comment>
<proteinExistence type="inferred from homology"/>
<feature type="site" description="Transition state stabilizer" evidence="9">
    <location>
        <position position="8"/>
    </location>
</feature>
<evidence type="ECO:0000256" key="5">
    <source>
        <dbReference type="ARBA" id="ARBA00022741"/>
    </source>
</evidence>
<dbReference type="NCBIfam" id="TIGR00761">
    <property type="entry name" value="argB"/>
    <property type="match status" value="1"/>
</dbReference>
<keyword evidence="5 9" id="KW-0547">Nucleotide-binding</keyword>
<dbReference type="EMBL" id="PIPT01000009">
    <property type="protein sequence ID" value="RUO46351.1"/>
    <property type="molecule type" value="Genomic_DNA"/>
</dbReference>
<evidence type="ECO:0000256" key="3">
    <source>
        <dbReference type="ARBA" id="ARBA00022605"/>
    </source>
</evidence>
<evidence type="ECO:0000259" key="10">
    <source>
        <dbReference type="Pfam" id="PF00696"/>
    </source>
</evidence>